<name>A0A8J2LV32_9BILA</name>
<evidence type="ECO:0000313" key="1">
    <source>
        <dbReference type="EMBL" id="CAG9529577.1"/>
    </source>
</evidence>
<reference evidence="1" key="1">
    <citation type="submission" date="2021-09" db="EMBL/GenBank/DDBJ databases">
        <authorList>
            <consortium name="Pathogen Informatics"/>
        </authorList>
    </citation>
    <scope>NUCLEOTIDE SEQUENCE</scope>
</reference>
<proteinExistence type="predicted"/>
<protein>
    <submittedName>
        <fullName evidence="1">Uncharacterized protein</fullName>
    </submittedName>
</protein>
<keyword evidence="2" id="KW-1185">Reference proteome</keyword>
<evidence type="ECO:0000313" key="2">
    <source>
        <dbReference type="Proteomes" id="UP000746747"/>
    </source>
</evidence>
<dbReference type="EMBL" id="CAKAEH010000032">
    <property type="protein sequence ID" value="CAG9529577.1"/>
    <property type="molecule type" value="Genomic_DNA"/>
</dbReference>
<dbReference type="OrthoDB" id="5869390at2759"/>
<dbReference type="Proteomes" id="UP000746747">
    <property type="component" value="Unassembled WGS sequence"/>
</dbReference>
<accession>A0A8J2LV32</accession>
<sequence>MYYWSVVTARQLTTITVVISFITNTNTFACFSSGFCSCPTAISGCPCAKHAFVQTKSYIAPSISHVSSHQLPSLVISPSSYSASYPSYMSYQSVPLARISYPQRYNFPYTYNAPQSLSQQSMVPSLSSHNSQRSTGNIMGISKNYNQFHHAYGIHSKKLPPNTITEVPLIYESQKHSNEYNENMEQIEVAPSIISSENINDNNQMTTQRLQRINNIHAVVTLPVQNVSNQQHSMIAAINIKQMTATNDTNADVEMNEKMNYQNPIVMQRRIYVNQNVSLKRRPLDDTKNRHEGKLPLCSRKISESGNHNIECITLSASSISSKINDGLKNSMEAYTLNDKQFDEANSKLNIRRVNIPNVRSNIRIIPRTESFKHLKFFNAASLRDNHHVPIVLQQNHQDSNKFFQKYRNSKNVENMSQKGMNINSIGTEKYIGQNRKVAYAKPTFKEASSSGWTRKNDRLLRRRFEKMEELNNATKWIDYENRFYTTYHHHTCTGRILGYLRNGTIASVAQKCEELECDATNVRLSEDHILEITFLKNVTGYFRNYGNYCVSKKSVRQVNFDHVVIGTNALSKAHRFYNKSLRDGNTYRAYREANKSGRFVRPILIDGTAKVF</sequence>
<gene>
    <name evidence="1" type="ORF">CJOHNSTONI_LOCUS144</name>
</gene>
<dbReference type="AlphaFoldDB" id="A0A8J2LV32"/>
<organism evidence="1 2">
    <name type="scientific">Cercopithifilaria johnstoni</name>
    <dbReference type="NCBI Taxonomy" id="2874296"/>
    <lineage>
        <taxon>Eukaryota</taxon>
        <taxon>Metazoa</taxon>
        <taxon>Ecdysozoa</taxon>
        <taxon>Nematoda</taxon>
        <taxon>Chromadorea</taxon>
        <taxon>Rhabditida</taxon>
        <taxon>Spirurina</taxon>
        <taxon>Spiruromorpha</taxon>
        <taxon>Filarioidea</taxon>
        <taxon>Onchocercidae</taxon>
        <taxon>Cercopithifilaria</taxon>
    </lineage>
</organism>
<comment type="caution">
    <text evidence="1">The sequence shown here is derived from an EMBL/GenBank/DDBJ whole genome shotgun (WGS) entry which is preliminary data.</text>
</comment>